<dbReference type="Proteomes" id="UP000093985">
    <property type="component" value="Unassembled WGS sequence"/>
</dbReference>
<feature type="transmembrane region" description="Helical" evidence="5">
    <location>
        <begin position="94"/>
        <end position="112"/>
    </location>
</feature>
<organism evidence="6 7">
    <name type="scientific">Mycolicibacter sinensis (strain JDM601)</name>
    <name type="common">Mycobacterium sinense</name>
    <dbReference type="NCBI Taxonomy" id="875328"/>
    <lineage>
        <taxon>Bacteria</taxon>
        <taxon>Bacillati</taxon>
        <taxon>Actinomycetota</taxon>
        <taxon>Actinomycetes</taxon>
        <taxon>Mycobacteriales</taxon>
        <taxon>Mycobacteriaceae</taxon>
        <taxon>Mycolicibacter</taxon>
    </lineage>
</organism>
<proteinExistence type="predicted"/>
<evidence type="ECO:0000256" key="5">
    <source>
        <dbReference type="SAM" id="Phobius"/>
    </source>
</evidence>
<evidence type="ECO:0000256" key="3">
    <source>
        <dbReference type="ARBA" id="ARBA00022989"/>
    </source>
</evidence>
<reference evidence="7" key="1">
    <citation type="submission" date="2016-06" db="EMBL/GenBank/DDBJ databases">
        <authorList>
            <person name="Sutton G."/>
            <person name="Brinkac L."/>
            <person name="Sanka R."/>
            <person name="Adams M."/>
            <person name="Lau E."/>
            <person name="Mehaffy C."/>
            <person name="Tameris M."/>
            <person name="Hatherill M."/>
            <person name="Hanekom W."/>
            <person name="Mahomed H."/>
            <person name="Mcshane H."/>
        </authorList>
    </citation>
    <scope>NUCLEOTIDE SEQUENCE [LARGE SCALE GENOMIC DNA]</scope>
    <source>
        <strain evidence="7">852014-51077_SCH5608930-a</strain>
    </source>
</reference>
<dbReference type="Pfam" id="PF13564">
    <property type="entry name" value="DoxX_2"/>
    <property type="match status" value="1"/>
</dbReference>
<evidence type="ECO:0000313" key="6">
    <source>
        <dbReference type="EMBL" id="OBG07711.1"/>
    </source>
</evidence>
<name>A0A1A2EEQ6_MYCSD</name>
<comment type="subcellular location">
    <subcellularLocation>
        <location evidence="1">Membrane</location>
        <topology evidence="1">Multi-pass membrane protein</topology>
    </subcellularLocation>
</comment>
<sequence>MSALTSPNAYTGLAAFQVADAVACAIPVPFIAKALDTVQCSQQIRPILPIIKVASAVGLLSVHRFPVLARITTAALTLYFVLAVGAHIRVRDSIPNTIPAATFLALFAAMTVKGPSSA</sequence>
<feature type="transmembrane region" description="Helical" evidence="5">
    <location>
        <begin position="67"/>
        <end position="88"/>
    </location>
</feature>
<dbReference type="GO" id="GO:0016020">
    <property type="term" value="C:membrane"/>
    <property type="evidence" value="ECO:0007669"/>
    <property type="project" value="UniProtKB-SubCell"/>
</dbReference>
<keyword evidence="4 5" id="KW-0472">Membrane</keyword>
<evidence type="ECO:0000256" key="1">
    <source>
        <dbReference type="ARBA" id="ARBA00004141"/>
    </source>
</evidence>
<keyword evidence="2 5" id="KW-0812">Transmembrane</keyword>
<keyword evidence="3 5" id="KW-1133">Transmembrane helix</keyword>
<dbReference type="AlphaFoldDB" id="A0A1A2EEQ6"/>
<dbReference type="EMBL" id="LZIN01000036">
    <property type="protein sequence ID" value="OBG07711.1"/>
    <property type="molecule type" value="Genomic_DNA"/>
</dbReference>
<protein>
    <recommendedName>
        <fullName evidence="8">DoxX-like family protein</fullName>
    </recommendedName>
</protein>
<evidence type="ECO:0000256" key="2">
    <source>
        <dbReference type="ARBA" id="ARBA00022692"/>
    </source>
</evidence>
<evidence type="ECO:0008006" key="8">
    <source>
        <dbReference type="Google" id="ProtNLM"/>
    </source>
</evidence>
<dbReference type="OrthoDB" id="4377071at2"/>
<evidence type="ECO:0000313" key="7">
    <source>
        <dbReference type="Proteomes" id="UP000093985"/>
    </source>
</evidence>
<evidence type="ECO:0000256" key="4">
    <source>
        <dbReference type="ARBA" id="ARBA00023136"/>
    </source>
</evidence>
<accession>A0A1A2EEQ6</accession>
<dbReference type="InterPro" id="IPR032808">
    <property type="entry name" value="DoxX"/>
</dbReference>
<gene>
    <name evidence="6" type="ORF">A5771_05345</name>
</gene>
<comment type="caution">
    <text evidence="6">The sequence shown here is derived from an EMBL/GenBank/DDBJ whole genome shotgun (WGS) entry which is preliminary data.</text>
</comment>
<dbReference type="RefSeq" id="WP_064854475.1">
    <property type="nucleotide sequence ID" value="NZ_LZIM01000050.1"/>
</dbReference>